<evidence type="ECO:0000256" key="3">
    <source>
        <dbReference type="ARBA" id="ARBA00009121"/>
    </source>
</evidence>
<gene>
    <name evidence="12" type="ORF">Salat_0594500</name>
</gene>
<keyword evidence="9" id="KW-0624">Polysaccharide degradation</keyword>
<dbReference type="AlphaFoldDB" id="A0AAE1YQL1"/>
<dbReference type="CDD" id="cd02877">
    <property type="entry name" value="GH18_hevamine_XipI_class_III"/>
    <property type="match status" value="1"/>
</dbReference>
<dbReference type="GO" id="GO:0005576">
    <property type="term" value="C:extracellular region"/>
    <property type="evidence" value="ECO:0007669"/>
    <property type="project" value="UniProtKB-SubCell"/>
</dbReference>
<dbReference type="Pfam" id="PF00704">
    <property type="entry name" value="Glyco_hydro_18"/>
    <property type="match status" value="1"/>
</dbReference>
<feature type="chain" id="PRO_5041936025" evidence="10">
    <location>
        <begin position="31"/>
        <end position="308"/>
    </location>
</feature>
<keyword evidence="8" id="KW-0119">Carbohydrate metabolism</keyword>
<keyword evidence="4" id="KW-0964">Secreted</keyword>
<evidence type="ECO:0000256" key="6">
    <source>
        <dbReference type="ARBA" id="ARBA00023024"/>
    </source>
</evidence>
<dbReference type="Proteomes" id="UP001293254">
    <property type="component" value="Unassembled WGS sequence"/>
</dbReference>
<accession>A0AAE1YQL1</accession>
<dbReference type="InterPro" id="IPR045321">
    <property type="entry name" value="Cts1-like"/>
</dbReference>
<dbReference type="PANTHER" id="PTHR45708">
    <property type="entry name" value="ENDOCHITINASE"/>
    <property type="match status" value="1"/>
</dbReference>
<comment type="catalytic activity">
    <reaction evidence="1">
        <text>Random endo-hydrolysis of N-acetyl-beta-D-glucosaminide (1-&gt;4)-beta-linkages in chitin and chitodextrins.</text>
        <dbReference type="EC" id="3.2.1.14"/>
    </reaction>
</comment>
<feature type="domain" description="GH18" evidence="11">
    <location>
        <begin position="31"/>
        <end position="296"/>
    </location>
</feature>
<evidence type="ECO:0000256" key="9">
    <source>
        <dbReference type="ARBA" id="ARBA00023326"/>
    </source>
</evidence>
<evidence type="ECO:0000256" key="2">
    <source>
        <dbReference type="ARBA" id="ARBA00004613"/>
    </source>
</evidence>
<dbReference type="GO" id="GO:0006032">
    <property type="term" value="P:chitin catabolic process"/>
    <property type="evidence" value="ECO:0007669"/>
    <property type="project" value="UniProtKB-KW"/>
</dbReference>
<dbReference type="EMBL" id="JACGWO010000002">
    <property type="protein sequence ID" value="KAK4434317.1"/>
    <property type="molecule type" value="Genomic_DNA"/>
</dbReference>
<keyword evidence="5 10" id="KW-0732">Signal</keyword>
<dbReference type="InterPro" id="IPR017853">
    <property type="entry name" value="GH"/>
</dbReference>
<feature type="signal peptide" evidence="10">
    <location>
        <begin position="1"/>
        <end position="30"/>
    </location>
</feature>
<dbReference type="Gene3D" id="3.20.20.80">
    <property type="entry name" value="Glycosidases"/>
    <property type="match status" value="1"/>
</dbReference>
<dbReference type="InterPro" id="IPR001223">
    <property type="entry name" value="Glyco_hydro18_cat"/>
</dbReference>
<keyword evidence="6" id="KW-0146">Chitin degradation</keyword>
<dbReference type="PANTHER" id="PTHR45708:SF22">
    <property type="entry name" value="ACIDIC ENDOCHITINASE"/>
    <property type="match status" value="1"/>
</dbReference>
<evidence type="ECO:0000256" key="8">
    <source>
        <dbReference type="ARBA" id="ARBA00023277"/>
    </source>
</evidence>
<evidence type="ECO:0000256" key="1">
    <source>
        <dbReference type="ARBA" id="ARBA00000822"/>
    </source>
</evidence>
<name>A0AAE1YQL1_9LAMI</name>
<comment type="caution">
    <text evidence="12">The sequence shown here is derived from an EMBL/GenBank/DDBJ whole genome shotgun (WGS) entry which is preliminary data.</text>
</comment>
<dbReference type="SUPFAM" id="SSF51445">
    <property type="entry name" value="(Trans)glycosidases"/>
    <property type="match status" value="1"/>
</dbReference>
<comment type="subcellular location">
    <subcellularLocation>
        <location evidence="2">Secreted</location>
    </subcellularLocation>
</comment>
<proteinExistence type="inferred from homology"/>
<dbReference type="GO" id="GO:0000272">
    <property type="term" value="P:polysaccharide catabolic process"/>
    <property type="evidence" value="ECO:0007669"/>
    <property type="project" value="UniProtKB-KW"/>
</dbReference>
<evidence type="ECO:0000313" key="12">
    <source>
        <dbReference type="EMBL" id="KAK4434317.1"/>
    </source>
</evidence>
<dbReference type="GO" id="GO:0008843">
    <property type="term" value="F:endochitinase activity"/>
    <property type="evidence" value="ECO:0007669"/>
    <property type="project" value="UniProtKB-EC"/>
</dbReference>
<evidence type="ECO:0000256" key="4">
    <source>
        <dbReference type="ARBA" id="ARBA00022525"/>
    </source>
</evidence>
<organism evidence="12 13">
    <name type="scientific">Sesamum alatum</name>
    <dbReference type="NCBI Taxonomy" id="300844"/>
    <lineage>
        <taxon>Eukaryota</taxon>
        <taxon>Viridiplantae</taxon>
        <taxon>Streptophyta</taxon>
        <taxon>Embryophyta</taxon>
        <taxon>Tracheophyta</taxon>
        <taxon>Spermatophyta</taxon>
        <taxon>Magnoliopsida</taxon>
        <taxon>eudicotyledons</taxon>
        <taxon>Gunneridae</taxon>
        <taxon>Pentapetalae</taxon>
        <taxon>asterids</taxon>
        <taxon>lamiids</taxon>
        <taxon>Lamiales</taxon>
        <taxon>Pedaliaceae</taxon>
        <taxon>Sesamum</taxon>
    </lineage>
</organism>
<evidence type="ECO:0000259" key="11">
    <source>
        <dbReference type="PROSITE" id="PS51910"/>
    </source>
</evidence>
<evidence type="ECO:0000313" key="13">
    <source>
        <dbReference type="Proteomes" id="UP001293254"/>
    </source>
</evidence>
<evidence type="ECO:0000256" key="7">
    <source>
        <dbReference type="ARBA" id="ARBA00023157"/>
    </source>
</evidence>
<reference evidence="12" key="1">
    <citation type="submission" date="2020-06" db="EMBL/GenBank/DDBJ databases">
        <authorList>
            <person name="Li T."/>
            <person name="Hu X."/>
            <person name="Zhang T."/>
            <person name="Song X."/>
            <person name="Zhang H."/>
            <person name="Dai N."/>
            <person name="Sheng W."/>
            <person name="Hou X."/>
            <person name="Wei L."/>
        </authorList>
    </citation>
    <scope>NUCLEOTIDE SEQUENCE</scope>
    <source>
        <strain evidence="12">3651</strain>
        <tissue evidence="12">Leaf</tissue>
    </source>
</reference>
<evidence type="ECO:0000256" key="10">
    <source>
        <dbReference type="SAM" id="SignalP"/>
    </source>
</evidence>
<evidence type="ECO:0000256" key="5">
    <source>
        <dbReference type="ARBA" id="ARBA00022729"/>
    </source>
</evidence>
<keyword evidence="7" id="KW-1015">Disulfide bond</keyword>
<keyword evidence="13" id="KW-1185">Reference proteome</keyword>
<comment type="similarity">
    <text evidence="3">Belongs to the glycosyl hydrolase 18 family. Chitinase class II subfamily.</text>
</comment>
<dbReference type="InterPro" id="IPR050542">
    <property type="entry name" value="Glycosyl_Hydrlase18_Chitinase"/>
</dbReference>
<sequence>MATSSPHSMKSLLIILSVLIALSLFASSEACGISTYWGQNSSEGTLLDTCDSGLYNYVNLAFLSTFGRGGEPVVNLDVKEKWKLSTDIRACQSKKVKVLLSLGGPVGNYCLSSADDAKQVATYLWENFLAPNATGELGDAPLDGIDLNIIAPCSRDYWDELVKALAAFDSTQKKLYLSASPQCVDYYLEPAIKTGLFDHVSVQFFNESSCDFKAGLDKLLESWNEWSTLLPAGNQLFLGVPASQNASKTGYIEPARLKSQVLPAVRAYKNYGGVMVWDRLHDKNYSETIKPDVCKNMLHRHQPLISMV</sequence>
<protein>
    <submittedName>
        <fullName evidence="12">Acidic endochitinase</fullName>
    </submittedName>
</protein>
<dbReference type="PROSITE" id="PS51910">
    <property type="entry name" value="GH18_2"/>
    <property type="match status" value="1"/>
</dbReference>
<reference evidence="12" key="2">
    <citation type="journal article" date="2024" name="Plant">
        <title>Genomic evolution and insights into agronomic trait innovations of Sesamum species.</title>
        <authorList>
            <person name="Miao H."/>
            <person name="Wang L."/>
            <person name="Qu L."/>
            <person name="Liu H."/>
            <person name="Sun Y."/>
            <person name="Le M."/>
            <person name="Wang Q."/>
            <person name="Wei S."/>
            <person name="Zheng Y."/>
            <person name="Lin W."/>
            <person name="Duan Y."/>
            <person name="Cao H."/>
            <person name="Xiong S."/>
            <person name="Wang X."/>
            <person name="Wei L."/>
            <person name="Li C."/>
            <person name="Ma Q."/>
            <person name="Ju M."/>
            <person name="Zhao R."/>
            <person name="Li G."/>
            <person name="Mu C."/>
            <person name="Tian Q."/>
            <person name="Mei H."/>
            <person name="Zhang T."/>
            <person name="Gao T."/>
            <person name="Zhang H."/>
        </authorList>
    </citation>
    <scope>NUCLEOTIDE SEQUENCE</scope>
    <source>
        <strain evidence="12">3651</strain>
    </source>
</reference>